<protein>
    <submittedName>
        <fullName evidence="2">Uncharacterized protein</fullName>
    </submittedName>
</protein>
<name>A0A8S3AKN5_9BILA</name>
<gene>
    <name evidence="2" type="ORF">SMN809_LOCUS44661</name>
</gene>
<accession>A0A8S3AKN5</accession>
<comment type="caution">
    <text evidence="2">The sequence shown here is derived from an EMBL/GenBank/DDBJ whole genome shotgun (WGS) entry which is preliminary data.</text>
</comment>
<reference evidence="2" key="1">
    <citation type="submission" date="2021-02" db="EMBL/GenBank/DDBJ databases">
        <authorList>
            <person name="Nowell W R."/>
        </authorList>
    </citation>
    <scope>NUCLEOTIDE SEQUENCE</scope>
</reference>
<dbReference type="Proteomes" id="UP000676336">
    <property type="component" value="Unassembled WGS sequence"/>
</dbReference>
<evidence type="ECO:0000313" key="2">
    <source>
        <dbReference type="EMBL" id="CAF4739695.1"/>
    </source>
</evidence>
<proteinExistence type="predicted"/>
<sequence>YRRGGTLRQQQQYNAYGVSTTSSQHNTSTGARTKKVITNRTTTTKKLNESPEQTESTKLVSDEIVKKPTAWGLDKKPSITE</sequence>
<feature type="non-terminal residue" evidence="2">
    <location>
        <position position="1"/>
    </location>
</feature>
<feature type="region of interest" description="Disordered" evidence="1">
    <location>
        <begin position="1"/>
        <end position="61"/>
    </location>
</feature>
<dbReference type="AlphaFoldDB" id="A0A8S3AKN5"/>
<dbReference type="EMBL" id="CAJOBI010134499">
    <property type="protein sequence ID" value="CAF4739695.1"/>
    <property type="molecule type" value="Genomic_DNA"/>
</dbReference>
<evidence type="ECO:0000256" key="1">
    <source>
        <dbReference type="SAM" id="MobiDB-lite"/>
    </source>
</evidence>
<feature type="non-terminal residue" evidence="2">
    <location>
        <position position="81"/>
    </location>
</feature>
<evidence type="ECO:0000313" key="3">
    <source>
        <dbReference type="Proteomes" id="UP000676336"/>
    </source>
</evidence>
<organism evidence="2 3">
    <name type="scientific">Rotaria magnacalcarata</name>
    <dbReference type="NCBI Taxonomy" id="392030"/>
    <lineage>
        <taxon>Eukaryota</taxon>
        <taxon>Metazoa</taxon>
        <taxon>Spiralia</taxon>
        <taxon>Gnathifera</taxon>
        <taxon>Rotifera</taxon>
        <taxon>Eurotatoria</taxon>
        <taxon>Bdelloidea</taxon>
        <taxon>Philodinida</taxon>
        <taxon>Philodinidae</taxon>
        <taxon>Rotaria</taxon>
    </lineage>
</organism>
<feature type="compositionally biased region" description="Polar residues" evidence="1">
    <location>
        <begin position="7"/>
        <end position="31"/>
    </location>
</feature>
<feature type="compositionally biased region" description="Polar residues" evidence="1">
    <location>
        <begin position="50"/>
        <end position="59"/>
    </location>
</feature>